<keyword evidence="2" id="KW-1185">Reference proteome</keyword>
<comment type="caution">
    <text evidence="1">The sequence shown here is derived from an EMBL/GenBank/DDBJ whole genome shotgun (WGS) entry which is preliminary data.</text>
</comment>
<proteinExistence type="predicted"/>
<sequence length="401" mass="46866">MPVRRELQTQGMVLCGEDDGDIDLALLEKVDSVLRRRIYLRNIRRVYRRNEKQERLELMDKVVGLEAQLKKLQTPSSKSQTQDTPKSLLSWAIVAETLADEKNAVVAENSSLKHDIAKYKSFGEGMQKWVAAQHTAVRSKRGKNLPRQINMDLMHLWAQLSAENVPRRIRALPSWHNTTLFAEPSLRKMGKQWITQQMFHNTERMYQTFSFPPFESDTPCFYINFEYDDVKYDAVLCRQYGDSRDFDVVCDLYRYRLCDELAVEGPARTLINTIKEQDDLTTLHQMTTRDGEWINLVCSEYREDGRSFFVVQQIIDDELLVHDNSRLRNRMSWIDVRRMPDGSTKKRLICFQSQSFTKADGAVPLEEEVAMWGLYLAAEMKNEAKAMTFKRYLENQLQHAL</sequence>
<gene>
    <name evidence="1" type="ORF">Ae201684_005147</name>
</gene>
<name>A0A6G0XG16_9STRA</name>
<accession>A0A6G0XG16</accession>
<evidence type="ECO:0000313" key="1">
    <source>
        <dbReference type="EMBL" id="KAF0739226.1"/>
    </source>
</evidence>
<dbReference type="Proteomes" id="UP000481153">
    <property type="component" value="Unassembled WGS sequence"/>
</dbReference>
<dbReference type="VEuPathDB" id="FungiDB:AeMF1_008977"/>
<organism evidence="1 2">
    <name type="scientific">Aphanomyces euteiches</name>
    <dbReference type="NCBI Taxonomy" id="100861"/>
    <lineage>
        <taxon>Eukaryota</taxon>
        <taxon>Sar</taxon>
        <taxon>Stramenopiles</taxon>
        <taxon>Oomycota</taxon>
        <taxon>Saprolegniomycetes</taxon>
        <taxon>Saprolegniales</taxon>
        <taxon>Verrucalvaceae</taxon>
        <taxon>Aphanomyces</taxon>
    </lineage>
</organism>
<reference evidence="1 2" key="1">
    <citation type="submission" date="2019-07" db="EMBL/GenBank/DDBJ databases">
        <title>Genomics analysis of Aphanomyces spp. identifies a new class of oomycete effector associated with host adaptation.</title>
        <authorList>
            <person name="Gaulin E."/>
        </authorList>
    </citation>
    <scope>NUCLEOTIDE SEQUENCE [LARGE SCALE GENOMIC DNA]</scope>
    <source>
        <strain evidence="1 2">ATCC 201684</strain>
    </source>
</reference>
<dbReference type="AlphaFoldDB" id="A0A6G0XG16"/>
<protein>
    <submittedName>
        <fullName evidence="1">Uncharacterized protein</fullName>
    </submittedName>
</protein>
<dbReference type="EMBL" id="VJMJ01000066">
    <property type="protein sequence ID" value="KAF0739226.1"/>
    <property type="molecule type" value="Genomic_DNA"/>
</dbReference>
<evidence type="ECO:0000313" key="2">
    <source>
        <dbReference type="Proteomes" id="UP000481153"/>
    </source>
</evidence>